<dbReference type="OMA" id="LMVESAH"/>
<organism evidence="1 2">
    <name type="scientific">Ostreococcus lucimarinus (strain CCE9901)</name>
    <dbReference type="NCBI Taxonomy" id="436017"/>
    <lineage>
        <taxon>Eukaryota</taxon>
        <taxon>Viridiplantae</taxon>
        <taxon>Chlorophyta</taxon>
        <taxon>Mamiellophyceae</taxon>
        <taxon>Mamiellales</taxon>
        <taxon>Bathycoccaceae</taxon>
        <taxon>Ostreococcus</taxon>
    </lineage>
</organism>
<keyword evidence="2" id="KW-1185">Reference proteome</keyword>
<gene>
    <name evidence="1" type="ORF">OSTLU_17136</name>
</gene>
<dbReference type="OrthoDB" id="10604664at2759"/>
<dbReference type="Gramene" id="ABO98474">
    <property type="protein sequence ID" value="ABO98474"/>
    <property type="gene ID" value="OSTLU_17136"/>
</dbReference>
<dbReference type="GeneID" id="5003966"/>
<dbReference type="HOGENOM" id="CLU_1153320_0_0_1"/>
<evidence type="ECO:0000313" key="2">
    <source>
        <dbReference type="Proteomes" id="UP000001568"/>
    </source>
</evidence>
<sequence>MTRDGIASSDSKIALSSVYRDGDNVALTSPDALVLSFVADAAFDGDEDAARAAVERVEMLIPSLRAAGRKASTGAPTLARWARDVDALCAALVSLRRALPSCDVADFVLKTPRLLFDCDHDELKKTLDELRELFPNAGKDGKPDVDRMAQAVPQILDVEFTRAGLRALRDSGAFGDADPAELVHAVPSRILMVESAHLRSSFSPNFDQTHVRAGKVARVGRRESYYDDHGIVARDPEQPHW</sequence>
<evidence type="ECO:0000313" key="1">
    <source>
        <dbReference type="EMBL" id="ABO98474.1"/>
    </source>
</evidence>
<name>A4S400_OSTLU</name>
<dbReference type="Proteomes" id="UP000001568">
    <property type="component" value="Chromosome 10"/>
</dbReference>
<dbReference type="RefSeq" id="XP_001420181.1">
    <property type="nucleotide sequence ID" value="XM_001420144.1"/>
</dbReference>
<reference evidence="1 2" key="1">
    <citation type="journal article" date="2007" name="Proc. Natl. Acad. Sci. U.S.A.">
        <title>The tiny eukaryote Ostreococcus provides genomic insights into the paradox of plankton speciation.</title>
        <authorList>
            <person name="Palenik B."/>
            <person name="Grimwood J."/>
            <person name="Aerts A."/>
            <person name="Rouze P."/>
            <person name="Salamov A."/>
            <person name="Putnam N."/>
            <person name="Dupont C."/>
            <person name="Jorgensen R."/>
            <person name="Derelle E."/>
            <person name="Rombauts S."/>
            <person name="Zhou K."/>
            <person name="Otillar R."/>
            <person name="Merchant S.S."/>
            <person name="Podell S."/>
            <person name="Gaasterland T."/>
            <person name="Napoli C."/>
            <person name="Gendler K."/>
            <person name="Manuell A."/>
            <person name="Tai V."/>
            <person name="Vallon O."/>
            <person name="Piganeau G."/>
            <person name="Jancek S."/>
            <person name="Heijde M."/>
            <person name="Jabbari K."/>
            <person name="Bowler C."/>
            <person name="Lohr M."/>
            <person name="Robbens S."/>
            <person name="Werner G."/>
            <person name="Dubchak I."/>
            <person name="Pazour G.J."/>
            <person name="Ren Q."/>
            <person name="Paulsen I."/>
            <person name="Delwiche C."/>
            <person name="Schmutz J."/>
            <person name="Rokhsar D."/>
            <person name="Van de Peer Y."/>
            <person name="Moreau H."/>
            <person name="Grigoriev I.V."/>
        </authorList>
    </citation>
    <scope>NUCLEOTIDE SEQUENCE [LARGE SCALE GENOMIC DNA]</scope>
    <source>
        <strain evidence="1 2">CCE9901</strain>
    </source>
</reference>
<accession>A4S400</accession>
<dbReference type="EMBL" id="CP000590">
    <property type="protein sequence ID" value="ABO98474.1"/>
    <property type="molecule type" value="Genomic_DNA"/>
</dbReference>
<dbReference type="KEGG" id="olu:OSTLU_17136"/>
<proteinExistence type="predicted"/>
<dbReference type="AlphaFoldDB" id="A4S400"/>
<protein>
    <submittedName>
        <fullName evidence="1">Uncharacterized protein</fullName>
    </submittedName>
</protein>